<dbReference type="AlphaFoldDB" id="A0A8H7R445"/>
<evidence type="ECO:0000313" key="9">
    <source>
        <dbReference type="Proteomes" id="UP000603453"/>
    </source>
</evidence>
<evidence type="ECO:0000256" key="7">
    <source>
        <dbReference type="SAM" id="MobiDB-lite"/>
    </source>
</evidence>
<evidence type="ECO:0000256" key="6">
    <source>
        <dbReference type="SAM" id="Coils"/>
    </source>
</evidence>
<evidence type="ECO:0000256" key="5">
    <source>
        <dbReference type="ARBA" id="ARBA00023242"/>
    </source>
</evidence>
<keyword evidence="5" id="KW-0539">Nucleus</keyword>
<dbReference type="SMART" id="SM01401">
    <property type="entry name" value="Sds3"/>
    <property type="match status" value="1"/>
</dbReference>
<keyword evidence="4" id="KW-0804">Transcription</keyword>
<dbReference type="InterPro" id="IPR013907">
    <property type="entry name" value="Sds3"/>
</dbReference>
<dbReference type="GO" id="GO:0010468">
    <property type="term" value="P:regulation of gene expression"/>
    <property type="evidence" value="ECO:0007669"/>
    <property type="project" value="UniProtKB-ARBA"/>
</dbReference>
<proteinExistence type="predicted"/>
<comment type="caution">
    <text evidence="8">The sequence shown here is derived from an EMBL/GenBank/DDBJ whole genome shotgun (WGS) entry which is preliminary data.</text>
</comment>
<evidence type="ECO:0000313" key="8">
    <source>
        <dbReference type="EMBL" id="KAG2203487.1"/>
    </source>
</evidence>
<name>A0A8H7R445_9FUNG</name>
<accession>A0A8H7R445</accession>
<protein>
    <submittedName>
        <fullName evidence="8">Uncharacterized protein</fullName>
    </submittedName>
</protein>
<evidence type="ECO:0000256" key="4">
    <source>
        <dbReference type="ARBA" id="ARBA00023163"/>
    </source>
</evidence>
<feature type="coiled-coil region" evidence="6">
    <location>
        <begin position="128"/>
        <end position="155"/>
    </location>
</feature>
<keyword evidence="6" id="KW-0175">Coiled coil</keyword>
<evidence type="ECO:0000256" key="1">
    <source>
        <dbReference type="ARBA" id="ARBA00004123"/>
    </source>
</evidence>
<feature type="compositionally biased region" description="Polar residues" evidence="7">
    <location>
        <begin position="46"/>
        <end position="59"/>
    </location>
</feature>
<feature type="region of interest" description="Disordered" evidence="7">
    <location>
        <begin position="28"/>
        <end position="59"/>
    </location>
</feature>
<dbReference type="EMBL" id="JAEPRD010000051">
    <property type="protein sequence ID" value="KAG2203487.1"/>
    <property type="molecule type" value="Genomic_DNA"/>
</dbReference>
<keyword evidence="3" id="KW-0805">Transcription regulation</keyword>
<dbReference type="Pfam" id="PF08598">
    <property type="entry name" value="Sds3"/>
    <property type="match status" value="1"/>
</dbReference>
<gene>
    <name evidence="8" type="ORF">INT47_008214</name>
</gene>
<dbReference type="Proteomes" id="UP000603453">
    <property type="component" value="Unassembled WGS sequence"/>
</dbReference>
<dbReference type="GO" id="GO:0005654">
    <property type="term" value="C:nucleoplasm"/>
    <property type="evidence" value="ECO:0007669"/>
    <property type="project" value="UniProtKB-ARBA"/>
</dbReference>
<evidence type="ECO:0000256" key="2">
    <source>
        <dbReference type="ARBA" id="ARBA00022491"/>
    </source>
</evidence>
<organism evidence="8 9">
    <name type="scientific">Mucor saturninus</name>
    <dbReference type="NCBI Taxonomy" id="64648"/>
    <lineage>
        <taxon>Eukaryota</taxon>
        <taxon>Fungi</taxon>
        <taxon>Fungi incertae sedis</taxon>
        <taxon>Mucoromycota</taxon>
        <taxon>Mucoromycotina</taxon>
        <taxon>Mucoromycetes</taxon>
        <taxon>Mucorales</taxon>
        <taxon>Mucorineae</taxon>
        <taxon>Mucoraceae</taxon>
        <taxon>Mucor</taxon>
    </lineage>
</organism>
<reference evidence="8" key="1">
    <citation type="submission" date="2020-12" db="EMBL/GenBank/DDBJ databases">
        <title>Metabolic potential, ecology and presence of endohyphal bacteria is reflected in genomic diversity of Mucoromycotina.</title>
        <authorList>
            <person name="Muszewska A."/>
            <person name="Okrasinska A."/>
            <person name="Steczkiewicz K."/>
            <person name="Drgas O."/>
            <person name="Orlowska M."/>
            <person name="Perlinska-Lenart U."/>
            <person name="Aleksandrzak-Piekarczyk T."/>
            <person name="Szatraj K."/>
            <person name="Zielenkiewicz U."/>
            <person name="Pilsyk S."/>
            <person name="Malc E."/>
            <person name="Mieczkowski P."/>
            <person name="Kruszewska J.S."/>
            <person name="Biernat P."/>
            <person name="Pawlowska J."/>
        </authorList>
    </citation>
    <scope>NUCLEOTIDE SEQUENCE</scope>
    <source>
        <strain evidence="8">WA0000017839</strain>
    </source>
</reference>
<keyword evidence="2" id="KW-0678">Repressor</keyword>
<comment type="subcellular location">
    <subcellularLocation>
        <location evidence="1">Nucleus</location>
    </subcellularLocation>
</comment>
<keyword evidence="9" id="KW-1185">Reference proteome</keyword>
<evidence type="ECO:0000256" key="3">
    <source>
        <dbReference type="ARBA" id="ARBA00023015"/>
    </source>
</evidence>
<dbReference type="OrthoDB" id="2256071at2759"/>
<sequence>MTLSITRSSRSSVKKTVVPTMDLNKVKTSAGTIKKKQRSLKDVDPINQQQPQMEKNNESLTTKIDASEHPEYIRLMSQLDQSKNERLQKVENWRRYERKSIHDWFAAQKKQAWDDFYFAKRKVRSDLVQEVQHKINRLKGELIALNKQSQAEQQEWASNEEIDRDLVYARQPYNGNNTPNLVYSDYESRSTTDDYPDVVSPSGRTEIASTSTTTMNDHFSYQQTGFEQEEQTTNYPPFEFEEMPQDGRCDWWPYRSTTTA</sequence>